<reference evidence="2" key="1">
    <citation type="submission" date="2020-11" db="EMBL/GenBank/DDBJ databases">
        <authorList>
            <person name="Tran Van P."/>
        </authorList>
    </citation>
    <scope>NUCLEOTIDE SEQUENCE</scope>
</reference>
<organism evidence="2">
    <name type="scientific">Timema tahoe</name>
    <dbReference type="NCBI Taxonomy" id="61484"/>
    <lineage>
        <taxon>Eukaryota</taxon>
        <taxon>Metazoa</taxon>
        <taxon>Ecdysozoa</taxon>
        <taxon>Arthropoda</taxon>
        <taxon>Hexapoda</taxon>
        <taxon>Insecta</taxon>
        <taxon>Pterygota</taxon>
        <taxon>Neoptera</taxon>
        <taxon>Polyneoptera</taxon>
        <taxon>Phasmatodea</taxon>
        <taxon>Timematodea</taxon>
        <taxon>Timematoidea</taxon>
        <taxon>Timematidae</taxon>
        <taxon>Timema</taxon>
    </lineage>
</organism>
<dbReference type="EMBL" id="OE010853">
    <property type="protein sequence ID" value="CAD7464100.1"/>
    <property type="molecule type" value="Genomic_DNA"/>
</dbReference>
<gene>
    <name evidence="2" type="ORF">TTEB3V08_LOCUS11979</name>
</gene>
<feature type="region of interest" description="Disordered" evidence="1">
    <location>
        <begin position="43"/>
        <end position="78"/>
    </location>
</feature>
<sequence>MSKHAIVSFIDGLRREMRKWSVTVHGIEPMMYRQKTRGTEISKYSSVKESSLSDRRDDFPAWRESGKQFSKNHPQSPDQDVNLYLPVIGSLVYWESGKEMKDSFAFGHKYRKQPALLRGRMVGVLDSDE</sequence>
<evidence type="ECO:0000313" key="2">
    <source>
        <dbReference type="EMBL" id="CAD7464100.1"/>
    </source>
</evidence>
<proteinExistence type="predicted"/>
<dbReference type="AlphaFoldDB" id="A0A7R9ITH9"/>
<name>A0A7R9ITH9_9NEOP</name>
<feature type="compositionally biased region" description="Basic and acidic residues" evidence="1">
    <location>
        <begin position="51"/>
        <end position="66"/>
    </location>
</feature>
<accession>A0A7R9ITH9</accession>
<feature type="compositionally biased region" description="Polar residues" evidence="1">
    <location>
        <begin position="67"/>
        <end position="78"/>
    </location>
</feature>
<protein>
    <submittedName>
        <fullName evidence="2">Uncharacterized protein</fullName>
    </submittedName>
</protein>
<dbReference type="Gene3D" id="3.40.50.720">
    <property type="entry name" value="NAD(P)-binding Rossmann-like Domain"/>
    <property type="match status" value="1"/>
</dbReference>
<evidence type="ECO:0000256" key="1">
    <source>
        <dbReference type="SAM" id="MobiDB-lite"/>
    </source>
</evidence>